<organism evidence="3 4">
    <name type="scientific">Psychromarinibacter halotolerans</name>
    <dbReference type="NCBI Taxonomy" id="1775175"/>
    <lineage>
        <taxon>Bacteria</taxon>
        <taxon>Pseudomonadati</taxon>
        <taxon>Pseudomonadota</taxon>
        <taxon>Alphaproteobacteria</taxon>
        <taxon>Rhodobacterales</taxon>
        <taxon>Paracoccaceae</taxon>
        <taxon>Psychromarinibacter</taxon>
    </lineage>
</organism>
<dbReference type="Gene3D" id="3.40.50.1820">
    <property type="entry name" value="alpha/beta hydrolase"/>
    <property type="match status" value="1"/>
</dbReference>
<reference evidence="4" key="1">
    <citation type="journal article" date="2019" name="Int. J. Syst. Evol. Microbiol.">
        <title>The Global Catalogue of Microorganisms (GCM) 10K type strain sequencing project: providing services to taxonomists for standard genome sequencing and annotation.</title>
        <authorList>
            <consortium name="The Broad Institute Genomics Platform"/>
            <consortium name="The Broad Institute Genome Sequencing Center for Infectious Disease"/>
            <person name="Wu L."/>
            <person name="Ma J."/>
        </authorList>
    </citation>
    <scope>NUCLEOTIDE SEQUENCE [LARGE SCALE GENOMIC DNA]</scope>
    <source>
        <strain evidence="4">KCTC 52366</strain>
    </source>
</reference>
<sequence>MNLTDAYENGAYIPGSAQYPPRWTALASAFRETMGNSAECDISYGPGTRQAFDLFHPEGTPKGLVVFVHGGYWRRFDRTLWSHLAGGPLAQGWAVAMPSYTLAPDAWISEITVEIATAVAAAAARVNGPIVVTGHSAGGHLSARMRCRDVALPDAVGRRLERVVPISPLSDLRPLMQTEMNRDLRLRREEAASESPALIHTLRDTETIIWVGGAERPAFLDQARWLADAWPGSALYIDEGRHHFDVIDGLAKKDSALTRAVVGG</sequence>
<name>A0ABV7GYQ8_9RHOB</name>
<dbReference type="Pfam" id="PF12697">
    <property type="entry name" value="Abhydrolase_6"/>
    <property type="match status" value="1"/>
</dbReference>
<dbReference type="SUPFAM" id="SSF53474">
    <property type="entry name" value="alpha/beta-Hydrolases"/>
    <property type="match status" value="1"/>
</dbReference>
<proteinExistence type="predicted"/>
<dbReference type="InterPro" id="IPR029058">
    <property type="entry name" value="AB_hydrolase_fold"/>
</dbReference>
<dbReference type="Proteomes" id="UP001595632">
    <property type="component" value="Unassembled WGS sequence"/>
</dbReference>
<evidence type="ECO:0000313" key="3">
    <source>
        <dbReference type="EMBL" id="MFC3145663.1"/>
    </source>
</evidence>
<keyword evidence="4" id="KW-1185">Reference proteome</keyword>
<feature type="domain" description="AB hydrolase-1" evidence="2">
    <location>
        <begin position="65"/>
        <end position="228"/>
    </location>
</feature>
<dbReference type="InterPro" id="IPR050300">
    <property type="entry name" value="GDXG_lipolytic_enzyme"/>
</dbReference>
<dbReference type="PANTHER" id="PTHR48081:SF33">
    <property type="entry name" value="KYNURENINE FORMAMIDASE"/>
    <property type="match status" value="1"/>
</dbReference>
<protein>
    <submittedName>
        <fullName evidence="3">Alpha/beta hydrolase</fullName>
    </submittedName>
</protein>
<evidence type="ECO:0000259" key="2">
    <source>
        <dbReference type="Pfam" id="PF12697"/>
    </source>
</evidence>
<gene>
    <name evidence="3" type="ORF">ACFOGP_23275</name>
</gene>
<comment type="caution">
    <text evidence="3">The sequence shown here is derived from an EMBL/GenBank/DDBJ whole genome shotgun (WGS) entry which is preliminary data.</text>
</comment>
<dbReference type="RefSeq" id="WP_275632614.1">
    <property type="nucleotide sequence ID" value="NZ_JARGYD010000003.1"/>
</dbReference>
<evidence type="ECO:0000313" key="4">
    <source>
        <dbReference type="Proteomes" id="UP001595632"/>
    </source>
</evidence>
<dbReference type="EMBL" id="JBHRTB010000010">
    <property type="protein sequence ID" value="MFC3145663.1"/>
    <property type="molecule type" value="Genomic_DNA"/>
</dbReference>
<dbReference type="GO" id="GO:0016787">
    <property type="term" value="F:hydrolase activity"/>
    <property type="evidence" value="ECO:0007669"/>
    <property type="project" value="UniProtKB-KW"/>
</dbReference>
<dbReference type="InterPro" id="IPR000073">
    <property type="entry name" value="AB_hydrolase_1"/>
</dbReference>
<dbReference type="PANTHER" id="PTHR48081">
    <property type="entry name" value="AB HYDROLASE SUPERFAMILY PROTEIN C4A8.06C"/>
    <property type="match status" value="1"/>
</dbReference>
<keyword evidence="1 3" id="KW-0378">Hydrolase</keyword>
<accession>A0ABV7GYQ8</accession>
<evidence type="ECO:0000256" key="1">
    <source>
        <dbReference type="ARBA" id="ARBA00022801"/>
    </source>
</evidence>